<dbReference type="VEuPathDB" id="FungiDB:PTTG_27507"/>
<dbReference type="EMBL" id="ADAS02000058">
    <property type="protein sequence ID" value="OAV92859.1"/>
    <property type="molecule type" value="Genomic_DNA"/>
</dbReference>
<organism evidence="2">
    <name type="scientific">Puccinia triticina (isolate 1-1 / race 1 (BBBD))</name>
    <name type="common">Brown leaf rust fungus</name>
    <dbReference type="NCBI Taxonomy" id="630390"/>
    <lineage>
        <taxon>Eukaryota</taxon>
        <taxon>Fungi</taxon>
        <taxon>Dikarya</taxon>
        <taxon>Basidiomycota</taxon>
        <taxon>Pucciniomycotina</taxon>
        <taxon>Pucciniomycetes</taxon>
        <taxon>Pucciniales</taxon>
        <taxon>Pucciniaceae</taxon>
        <taxon>Puccinia</taxon>
    </lineage>
</organism>
<feature type="compositionally biased region" description="Basic and acidic residues" evidence="1">
    <location>
        <begin position="1"/>
        <end position="10"/>
    </location>
</feature>
<dbReference type="EnsemblFungi" id="PTTG_27507-t43_1">
    <property type="protein sequence ID" value="PTTG_27507-t43_1-p1"/>
    <property type="gene ID" value="PTTG_27507"/>
</dbReference>
<evidence type="ECO:0000313" key="4">
    <source>
        <dbReference type="Proteomes" id="UP000005240"/>
    </source>
</evidence>
<sequence>MSDRFSEFTKRIRSAAAGPSLNPTEEPEPTATPAVTDARDPAVHSKESAGDQRQTEGPTSSQAPVAGKGQAPKKGVLTRSAAKIGVPPDSEDTESATASMAAKGKGPAQKSAKGPPETISLLGERSEPKGKTQSRGNKEWTNEQATIMAEALAATKSGDKELAAMLWEVYKAVASNPAPEEPARSVPAKHARDESVEILGQSSNKADGNPVDHEVTVLQEGDLEFAVNKTNSHKDVGFTPYFDKNLKELRAPLPLTIFNKKWQDRAILHYAEKRPKGEESGSESRNCCTGLPYPSEWVQSFSEWTTNHQGFYIALREVYQFRTFAGWVLIHKGHCDRILARHGFMAALRYNVNVRSTVFAHRVMVNGKPTVADISVFRQDIAEETYSDARNFGEIGMTNNPYAEGGLRAGWDPLTGAPKQNRGPGQKTNFGRPLDDGDHAGQNGPKTGRSGGYKGKKFNPLHKELNATAGGGGSAPKSQEATP</sequence>
<reference evidence="3 4" key="3">
    <citation type="journal article" date="2017" name="G3 (Bethesda)">
        <title>Comparative analysis highlights variable genome content of wheat rusts and divergence of the mating loci.</title>
        <authorList>
            <person name="Cuomo C.A."/>
            <person name="Bakkeren G."/>
            <person name="Khalil H.B."/>
            <person name="Panwar V."/>
            <person name="Joly D."/>
            <person name="Linning R."/>
            <person name="Sakthikumar S."/>
            <person name="Song X."/>
            <person name="Adiconis X."/>
            <person name="Fan L."/>
            <person name="Goldberg J.M."/>
            <person name="Levin J.Z."/>
            <person name="Young S."/>
            <person name="Zeng Q."/>
            <person name="Anikster Y."/>
            <person name="Bruce M."/>
            <person name="Wang M."/>
            <person name="Yin C."/>
            <person name="McCallum B."/>
            <person name="Szabo L.J."/>
            <person name="Hulbert S."/>
            <person name="Chen X."/>
            <person name="Fellers J.P."/>
        </authorList>
    </citation>
    <scope>NUCLEOTIDE SEQUENCE</scope>
    <source>
        <strain evidence="3">isolate 1-1 / race 1 (BBBD)</strain>
        <strain evidence="4">Isolate 1-1 / race 1 (BBBD)</strain>
    </source>
</reference>
<keyword evidence="4" id="KW-1185">Reference proteome</keyword>
<dbReference type="AlphaFoldDB" id="A0A180GK80"/>
<feature type="compositionally biased region" description="Basic and acidic residues" evidence="1">
    <location>
        <begin position="37"/>
        <end position="54"/>
    </location>
</feature>
<feature type="region of interest" description="Disordered" evidence="1">
    <location>
        <begin position="406"/>
        <end position="483"/>
    </location>
</feature>
<accession>A0A180GK80</accession>
<feature type="region of interest" description="Disordered" evidence="1">
    <location>
        <begin position="1"/>
        <end position="142"/>
    </location>
</feature>
<protein>
    <submittedName>
        <fullName evidence="2 3">Uncharacterized protein</fullName>
    </submittedName>
</protein>
<evidence type="ECO:0000313" key="3">
    <source>
        <dbReference type="EnsemblFungi" id="PTTG_27507-t43_1-p1"/>
    </source>
</evidence>
<evidence type="ECO:0000256" key="1">
    <source>
        <dbReference type="SAM" id="MobiDB-lite"/>
    </source>
</evidence>
<reference evidence="3" key="4">
    <citation type="submission" date="2025-05" db="UniProtKB">
        <authorList>
            <consortium name="EnsemblFungi"/>
        </authorList>
    </citation>
    <scope>IDENTIFICATION</scope>
    <source>
        <strain evidence="3">isolate 1-1 / race 1 (BBBD)</strain>
    </source>
</reference>
<feature type="compositionally biased region" description="Basic and acidic residues" evidence="1">
    <location>
        <begin position="124"/>
        <end position="141"/>
    </location>
</feature>
<evidence type="ECO:0000313" key="2">
    <source>
        <dbReference type="EMBL" id="OAV92859.1"/>
    </source>
</evidence>
<reference evidence="2" key="2">
    <citation type="submission" date="2016-05" db="EMBL/GenBank/DDBJ databases">
        <title>Comparative analysis highlights variable genome content of wheat rusts and divergence of the mating loci.</title>
        <authorList>
            <person name="Cuomo C.A."/>
            <person name="Bakkeren G."/>
            <person name="Szabo L."/>
            <person name="Khalil H."/>
            <person name="Joly D."/>
            <person name="Goldberg J."/>
            <person name="Young S."/>
            <person name="Zeng Q."/>
            <person name="Fellers J."/>
        </authorList>
    </citation>
    <scope>NUCLEOTIDE SEQUENCE [LARGE SCALE GENOMIC DNA]</scope>
    <source>
        <strain evidence="2">1-1 BBBD Race 1</strain>
    </source>
</reference>
<dbReference type="STRING" id="630390.A0A180GK80"/>
<name>A0A180GK80_PUCT1</name>
<gene>
    <name evidence="2" type="ORF">PTTG_27507</name>
</gene>
<proteinExistence type="predicted"/>
<dbReference type="Proteomes" id="UP000005240">
    <property type="component" value="Unassembled WGS sequence"/>
</dbReference>
<reference evidence="2" key="1">
    <citation type="submission" date="2009-11" db="EMBL/GenBank/DDBJ databases">
        <authorList>
            <consortium name="The Broad Institute Genome Sequencing Platform"/>
            <person name="Ward D."/>
            <person name="Feldgarden M."/>
            <person name="Earl A."/>
            <person name="Young S.K."/>
            <person name="Zeng Q."/>
            <person name="Koehrsen M."/>
            <person name="Alvarado L."/>
            <person name="Berlin A."/>
            <person name="Bochicchio J."/>
            <person name="Borenstein D."/>
            <person name="Chapman S.B."/>
            <person name="Chen Z."/>
            <person name="Engels R."/>
            <person name="Freedman E."/>
            <person name="Gellesch M."/>
            <person name="Goldberg J."/>
            <person name="Griggs A."/>
            <person name="Gujja S."/>
            <person name="Heilman E."/>
            <person name="Heiman D."/>
            <person name="Hepburn T."/>
            <person name="Howarth C."/>
            <person name="Jen D."/>
            <person name="Larson L."/>
            <person name="Lewis B."/>
            <person name="Mehta T."/>
            <person name="Park D."/>
            <person name="Pearson M."/>
            <person name="Roberts A."/>
            <person name="Saif S."/>
            <person name="Shea T."/>
            <person name="Shenoy N."/>
            <person name="Sisk P."/>
            <person name="Stolte C."/>
            <person name="Sykes S."/>
            <person name="Thomson T."/>
            <person name="Walk T."/>
            <person name="White J."/>
            <person name="Yandava C."/>
            <person name="Izard J."/>
            <person name="Baranova O.V."/>
            <person name="Blanton J.M."/>
            <person name="Tanner A.C."/>
            <person name="Dewhirst F.E."/>
            <person name="Haas B."/>
            <person name="Nusbaum C."/>
            <person name="Birren B."/>
        </authorList>
    </citation>
    <scope>NUCLEOTIDE SEQUENCE [LARGE SCALE GENOMIC DNA]</scope>
    <source>
        <strain evidence="2">1-1 BBBD Race 1</strain>
    </source>
</reference>